<keyword evidence="1" id="KW-1133">Transmembrane helix</keyword>
<dbReference type="OrthoDB" id="2067169at2"/>
<sequence length="260" mass="29434">MRKSEIEKKLLQCLHEKTEPDTEERGREAVMLAARQAYRTASGKKRISFWQFMTSQARFLGWKIWSMQAASLAVMYFLIYTLCAGDIAYLWGRHLPVLLCFGSVLLLFPTLPILARSRRYQMAETEQVSRFSLNRLLIARLVMIGAGDLLMLTLLFFLTVGGMGGDPGVAVLYLLVPFLILGSIYITIAVHVQIKYVLITCLAAGAGTVVVLLLMYYFCYGFYEQSFQAGWALVCAGAVLWDMIQLNKVERRETALDTWI</sequence>
<dbReference type="EMBL" id="CP015405">
    <property type="protein sequence ID" value="ANU78291.1"/>
    <property type="molecule type" value="Genomic_DNA"/>
</dbReference>
<protein>
    <submittedName>
        <fullName evidence="2">Uncharacterized protein</fullName>
    </submittedName>
</protein>
<reference evidence="2" key="1">
    <citation type="submission" date="2017-04" db="EMBL/GenBank/DDBJ databases">
        <title>Complete Genome Sequences of Twelve Strains of a Stable Defined Moderately Diverse Mouse Microbiota 2 (sDMDMm2).</title>
        <authorList>
            <person name="Uchimura Y."/>
            <person name="Wyss M."/>
            <person name="Brugiroux S."/>
            <person name="Limenitakis J.P."/>
            <person name="Stecher B."/>
            <person name="McCoy K.D."/>
            <person name="Macpherson A.J."/>
        </authorList>
    </citation>
    <scope>NUCLEOTIDE SEQUENCE</scope>
    <source>
        <strain evidence="2">YL58</strain>
    </source>
</reference>
<feature type="transmembrane region" description="Helical" evidence="1">
    <location>
        <begin position="136"/>
        <end position="158"/>
    </location>
</feature>
<dbReference type="Proteomes" id="UP000092574">
    <property type="component" value="Chromosome"/>
</dbReference>
<keyword evidence="1" id="KW-0472">Membrane</keyword>
<feature type="transmembrane region" description="Helical" evidence="1">
    <location>
        <begin position="95"/>
        <end position="115"/>
    </location>
</feature>
<keyword evidence="1" id="KW-0812">Transmembrane</keyword>
<proteinExistence type="predicted"/>
<feature type="transmembrane region" description="Helical" evidence="1">
    <location>
        <begin position="170"/>
        <end position="190"/>
    </location>
</feature>
<feature type="transmembrane region" description="Helical" evidence="1">
    <location>
        <begin position="69"/>
        <end position="89"/>
    </location>
</feature>
<feature type="transmembrane region" description="Helical" evidence="1">
    <location>
        <begin position="197"/>
        <end position="223"/>
    </location>
</feature>
<dbReference type="RefSeq" id="WP_065544375.1">
    <property type="nucleotide sequence ID" value="NZ_CP015405.2"/>
</dbReference>
<dbReference type="STRING" id="1796616.A4V09_22585"/>
<dbReference type="KEGG" id="byl:A4V09_22585"/>
<dbReference type="AlphaFoldDB" id="A0A1C7IF65"/>
<evidence type="ECO:0000313" key="3">
    <source>
        <dbReference type="Proteomes" id="UP000092574"/>
    </source>
</evidence>
<evidence type="ECO:0000313" key="2">
    <source>
        <dbReference type="EMBL" id="ANU78291.1"/>
    </source>
</evidence>
<evidence type="ECO:0000256" key="1">
    <source>
        <dbReference type="SAM" id="Phobius"/>
    </source>
</evidence>
<organism evidence="2 3">
    <name type="scientific">Blautia pseudococcoides</name>
    <dbReference type="NCBI Taxonomy" id="1796616"/>
    <lineage>
        <taxon>Bacteria</taxon>
        <taxon>Bacillati</taxon>
        <taxon>Bacillota</taxon>
        <taxon>Clostridia</taxon>
        <taxon>Lachnospirales</taxon>
        <taxon>Lachnospiraceae</taxon>
        <taxon>Blautia</taxon>
    </lineage>
</organism>
<keyword evidence="3" id="KW-1185">Reference proteome</keyword>
<feature type="transmembrane region" description="Helical" evidence="1">
    <location>
        <begin position="229"/>
        <end position="246"/>
    </location>
</feature>
<name>A0A1C7IF65_9FIRM</name>
<accession>A0A1C7IF65</accession>
<gene>
    <name evidence="2" type="ORF">A4V09_22585</name>
</gene>